<gene>
    <name evidence="2" type="ORF">Dac01nite_00920</name>
</gene>
<accession>A0A919PZ26</accession>
<keyword evidence="3" id="KW-1185">Reference proteome</keyword>
<evidence type="ECO:0000313" key="2">
    <source>
        <dbReference type="EMBL" id="GIG53340.1"/>
    </source>
</evidence>
<evidence type="ECO:0000256" key="1">
    <source>
        <dbReference type="SAM" id="MobiDB-lite"/>
    </source>
</evidence>
<comment type="caution">
    <text evidence="2">The sequence shown here is derived from an EMBL/GenBank/DDBJ whole genome shotgun (WGS) entry which is preliminary data.</text>
</comment>
<name>A0A919PZ26_9MICO</name>
<dbReference type="AlphaFoldDB" id="A0A919PZ26"/>
<sequence>MLVRRQPPANANTAQKGPAMSLDAKSSATAGFLLRTQEPLRLRGRLNERPSVRREGYQPQR</sequence>
<evidence type="ECO:0000313" key="3">
    <source>
        <dbReference type="Proteomes" id="UP000652354"/>
    </source>
</evidence>
<dbReference type="Proteomes" id="UP000652354">
    <property type="component" value="Unassembled WGS sequence"/>
</dbReference>
<protein>
    <submittedName>
        <fullName evidence="2">Uncharacterized protein</fullName>
    </submittedName>
</protein>
<feature type="region of interest" description="Disordered" evidence="1">
    <location>
        <begin position="1"/>
        <end position="24"/>
    </location>
</feature>
<feature type="region of interest" description="Disordered" evidence="1">
    <location>
        <begin position="41"/>
        <end position="61"/>
    </location>
</feature>
<reference evidence="2" key="1">
    <citation type="submission" date="2021-01" db="EMBL/GenBank/DDBJ databases">
        <title>Whole genome shotgun sequence of Demequina activiva NBRC 110675.</title>
        <authorList>
            <person name="Komaki H."/>
            <person name="Tamura T."/>
        </authorList>
    </citation>
    <scope>NUCLEOTIDE SEQUENCE</scope>
    <source>
        <strain evidence="2">NBRC 110675</strain>
    </source>
</reference>
<dbReference type="EMBL" id="BONR01000001">
    <property type="protein sequence ID" value="GIG53340.1"/>
    <property type="molecule type" value="Genomic_DNA"/>
</dbReference>
<organism evidence="2 3">
    <name type="scientific">Demequina activiva</name>
    <dbReference type="NCBI Taxonomy" id="1582364"/>
    <lineage>
        <taxon>Bacteria</taxon>
        <taxon>Bacillati</taxon>
        <taxon>Actinomycetota</taxon>
        <taxon>Actinomycetes</taxon>
        <taxon>Micrococcales</taxon>
        <taxon>Demequinaceae</taxon>
        <taxon>Demequina</taxon>
    </lineage>
</organism>
<proteinExistence type="predicted"/>